<feature type="compositionally biased region" description="Polar residues" evidence="1">
    <location>
        <begin position="1134"/>
        <end position="1153"/>
    </location>
</feature>
<feature type="compositionally biased region" description="Basic and acidic residues" evidence="1">
    <location>
        <begin position="273"/>
        <end position="284"/>
    </location>
</feature>
<comment type="caution">
    <text evidence="2">The sequence shown here is derived from an EMBL/GenBank/DDBJ whole genome shotgun (WGS) entry which is preliminary data.</text>
</comment>
<feature type="compositionally biased region" description="Polar residues" evidence="1">
    <location>
        <begin position="3117"/>
        <end position="3138"/>
    </location>
</feature>
<accession>A0ABD3NI76</accession>
<dbReference type="InterPro" id="IPR036397">
    <property type="entry name" value="RNaseH_sf"/>
</dbReference>
<feature type="region of interest" description="Disordered" evidence="1">
    <location>
        <begin position="2052"/>
        <end position="2076"/>
    </location>
</feature>
<feature type="region of interest" description="Disordered" evidence="1">
    <location>
        <begin position="1066"/>
        <end position="1089"/>
    </location>
</feature>
<feature type="compositionally biased region" description="Basic and acidic residues" evidence="1">
    <location>
        <begin position="1077"/>
        <end position="1089"/>
    </location>
</feature>
<feature type="region of interest" description="Disordered" evidence="1">
    <location>
        <begin position="3110"/>
        <end position="3154"/>
    </location>
</feature>
<dbReference type="Proteomes" id="UP001530400">
    <property type="component" value="Unassembled WGS sequence"/>
</dbReference>
<feature type="compositionally biased region" description="Polar residues" evidence="1">
    <location>
        <begin position="1104"/>
        <end position="1121"/>
    </location>
</feature>
<evidence type="ECO:0000313" key="2">
    <source>
        <dbReference type="EMBL" id="KAL3775610.1"/>
    </source>
</evidence>
<proteinExistence type="predicted"/>
<evidence type="ECO:0000256" key="1">
    <source>
        <dbReference type="SAM" id="MobiDB-lite"/>
    </source>
</evidence>
<feature type="compositionally biased region" description="Gly residues" evidence="1">
    <location>
        <begin position="44"/>
        <end position="54"/>
    </location>
</feature>
<feature type="region of interest" description="Disordered" evidence="1">
    <location>
        <begin position="1104"/>
        <end position="1166"/>
    </location>
</feature>
<dbReference type="Gene3D" id="3.60.10.10">
    <property type="entry name" value="Endonuclease/exonuclease/phosphatase"/>
    <property type="match status" value="1"/>
</dbReference>
<name>A0ABD3NI76_9STRA</name>
<dbReference type="Gene3D" id="3.30.420.10">
    <property type="entry name" value="Ribonuclease H-like superfamily/Ribonuclease H"/>
    <property type="match status" value="1"/>
</dbReference>
<feature type="region of interest" description="Disordered" evidence="1">
    <location>
        <begin position="273"/>
        <end position="317"/>
    </location>
</feature>
<dbReference type="InterPro" id="IPR036691">
    <property type="entry name" value="Endo/exonu/phosph_ase_sf"/>
</dbReference>
<keyword evidence="3" id="KW-1185">Reference proteome</keyword>
<dbReference type="SUPFAM" id="SSF53098">
    <property type="entry name" value="Ribonuclease H-like"/>
    <property type="match status" value="1"/>
</dbReference>
<evidence type="ECO:0008006" key="4">
    <source>
        <dbReference type="Google" id="ProtNLM"/>
    </source>
</evidence>
<dbReference type="EMBL" id="JALLPJ020001147">
    <property type="protein sequence ID" value="KAL3775610.1"/>
    <property type="molecule type" value="Genomic_DNA"/>
</dbReference>
<evidence type="ECO:0000313" key="3">
    <source>
        <dbReference type="Proteomes" id="UP001530400"/>
    </source>
</evidence>
<gene>
    <name evidence="2" type="ORF">ACHAWO_006818</name>
</gene>
<protein>
    <recommendedName>
        <fullName evidence="4">Reverse transcriptase domain-containing protein</fullName>
    </recommendedName>
</protein>
<organism evidence="2 3">
    <name type="scientific">Cyclotella atomus</name>
    <dbReference type="NCBI Taxonomy" id="382360"/>
    <lineage>
        <taxon>Eukaryota</taxon>
        <taxon>Sar</taxon>
        <taxon>Stramenopiles</taxon>
        <taxon>Ochrophyta</taxon>
        <taxon>Bacillariophyta</taxon>
        <taxon>Coscinodiscophyceae</taxon>
        <taxon>Thalassiosirophycidae</taxon>
        <taxon>Stephanodiscales</taxon>
        <taxon>Stephanodiscaceae</taxon>
        <taxon>Cyclotella</taxon>
    </lineage>
</organism>
<feature type="region of interest" description="Disordered" evidence="1">
    <location>
        <begin position="27"/>
        <end position="57"/>
    </location>
</feature>
<sequence>MNNEQQEANFWTSYTDDGFQQVQYRNNPYRTYGGRGEAQWGTPSGRGGRGGGRGSSYTKIQNPHVEFKPEPHRFSTIAFEIVSNIVNDDPKLTLSPLDFGKIVCPRENFIAVAYVAAHRGAQYYNGTRFELGTRLRFESEERLFEIINDPEKMEDEVYILNSSKLGPKSLTEHSRLADFQGVIGKDVLRGIGSSKDPTEKKKYQMLGIRRFIARCFGVDGPAKEFAMSIAGLDSIKLNEFYNKPDKFIHAVWTSHACPPWNPVLIPKSDLLTRKQSQGEDKSTDDVNPPTQNSIDDNTDDGASKPPPSTPNHNVDDAKAIHDPNCILKLDSNKILLFNSPKAGHNYCKTLLTPYMQKYYTKPSEMLQQMDSLDTNHLARLILVPGELERWAKDQGATPMSARKQSQQQIEQCRCNESAASYAIQYTKKNTKDLKALDALTSLYTNVLHPIADSFHCQFGLEFVHLPESGETIWGPDDIPVEGLDDAYVINTTREKYDDSLSFHFRVVTRIDMVNMLSRVKDFNVHSVTPSKNLAAYLKEQKIFLTVTWKSPPEFEEVASMVGPTPHTKVRTVHEEIDSWLRRKHDIAIDSGSFKARIRELPKKEGGYQDMLVILADPSVQEQLTTILMARDEDQDRSQYPETYDYRFYSTDPDEDYDSYYEGIEAQSQLLRSINAAEFGPIRYDLFEFSPESNDSQHHFDSEPTILETLINNEDELYYGTDGQPHKSPFLKLYSKDGDMWILTWYKENQDTAVQYLQNVFRRDLSKWTQENHRNIEIRIPSLTKGDTNTNSTAPNTSIGIITIDDPNIDKYGRSKRTPQVSVGTQVEIPQTVPTTQNATNKEATSRASSSLTAITAVNNITNEWGYSGYYPQCPPGVQNPYLQHPQHQSTSQSYSFQLQDNGERITIDQLNQIMRAVENQNYQVISTMMQSILAFHNPVHGIKQMIDKHLELLHQTISEKIESGGKVSDSEPISTAQEVAAPPPTHGAITRTRSLNDLNESSPLTFLAEMNDGLGIYVDDTAQHNSKKKEMPPLINGNASYHPISNPPDQVNVNAIGGEIDSKKTGFLTPATQLPGREPDSYRGPIRDIGDGVMRQLDEQMKSTPLTTTTAEPPQESPQLTESNEAEPESEAELQTTTNSEGQPHTYESVSVRKSTRARRQARAYEEMSRLNVKRVQSRLDDFVSEHLSWANIYIPPYGANISSKDDNNFRAALQNIRGLSNSSDNVALEEIDAMATLGIDLLCMNEINIPMTLERRLQLSTALQLRFTGSRSVTSSMQTKETGYLPGGTAMITQGPTSGRVYRRGADHLGRFSWMAFRGKDGTGVLAISGYRVSQHKGVVAGENTAYMREWEMLRSNGEINPDPRFSVLEAMSEVLQEWGNRGYHPLVMMDANGELDEAQLKDFIQEHGLYDLIAQTNEGPAPRTYQGSDRRLDYMLGNKHVLSAVIRSGSMGSDEGVSYSDHTLQFVDFDRKKLFGAESTVPHATYEREFKLKDTKKKSKFIYELTRIYEHQRIPDRVKDLADSFRQRGPTNHLVQHYQDLDNEITEAMRAAAKRAGRKDYGYHRSDVLINAGREVRLWKSISSCVRSKRGYSDAVRRLAEIIEYELPEFSELTHRKARQEVTRAITAKREIHRTAAEHRALWLERLAQEAAEQKPGSDWQKVLKQMIANARQAATNKRLGAIFKPEWASLDYIEVPNEIWFLSESGDELYEFDNGIFIAHPPIDERVYEPIGVCKILPPNTTVVQVEVTKEAIYVAETCEEPTGPSWRTVDDPAEMQEWLRRRNKRHLNQMHVEQRPPTRAEFQTVLAEHGTSDVARAILDGTFDPTTLDMDEGIVTFLRGLQQREKEKSLTMPQQMTTEEFQESMKFTHEDTSSSASGLHYTLWKTIAEDKESSATHAIMISLPFMYGFVCNRWKKIIDCMLEKKAGVRKIHIMRIICLFEADFNTLLKFYFVKHVMPNAEKSGLSPDQWGGRNNRSAPACALRKLLAWEYARFTKTVLTSFLADLQSNFDCIMPDMSSIFLMKKGMPPKAAYSRAATMATLERSVRTATGTSTETYQHDPDHPSLPGEGQGKADSMAIWTLISSEILLMHGNMCQGLVMTDVTGTEISSRVDDAYVDDTDTYAMAPNTNEVDEAVDNITHNSQVWTMLVAATGGLLAFHKCMWQILFWISVAGEYLMQSDRNIKGALWLEDSRGKRHKIKRKPATEPNPGLGFLLCPTADQKFEYEKRLGQARDIAKKVSTCTLSRSDALIALKTRVIPKIGYPFGLTRFTKKQLKKIGSTINNVFLQRIGFNRKMPRVVLHAPVKFGGFDYPCMETIQDQKGISLILRQLQWDKENAKDIRIVITQAQLDSGLVQPILEDTKTSTPYLEVGLIRHLRERLNYLDGKLTVENLWCPQLQREHDTSIMQALSRLPGVTPGELKKANLCRKWMRVITLAEIASIDGTKIPATHLNGKWRAKSTLKWPRQPTPTTAMWTVFRRLMKRAFCSKNMQTLLRSDVPLDRTLGKWINATRHIEYNEYRTNKKYFKRQPEGFIRLCEKEGTNYFVDDGECNQLPLTAVPSESTTTPRNNLQPTHPYQFKMITPVEEAEVDEETREDPEHIYAAQNIIAASDSSVDPLSGEATYNWRITTYDKQGLITKSSFVNGNPLYMNSYRGEMAGLQDLVDWLHKTELRHKVIKIVCDNESCVKGLQRQNMSLTDLDKAESDLLQDIIHKLKDFPDVTVEWVRGHQDNEISYDDLPIESQLNIDCDKAAKLHLREGTKPTAGAKPIAGSKATLYLGGQIVTTELNEQIKMAGKAREVLAYAADKFGWTDNQATATINWRAIERAKKRLKLTSSIRTTKFMYGWLNVGRQKGKMGDDHICPCCGTEEEDQLHLYRCQDERMQECIAKGIATLNSKLVKEGITTPVYTAFINTICMAANRQPLSNYEIEDENATQCIESQEMLGLESILRGFHHIDWLTTLRDTWVPPMTSPDGKPQEHRKDPLEQSVSMVRGVWDLMESLWECRNNILHSNDSELIARSRDTLTARLLEFKRDSTKLLRSCDRFIIDNHSVQDVIKWPLKRKKAYADFLERLHKIYSGEIKRETASYRDIRDYFTKVTKDTAPPALSDDNTNEGTNTIPSGYTSSSISEDTSDGETPPIAPQRRLRRRLNLFESSSESSMDSTSDESLVLVQRRRLRRRRILESSSESL</sequence>
<dbReference type="InterPro" id="IPR012337">
    <property type="entry name" value="RNaseH-like_sf"/>
</dbReference>
<feature type="region of interest" description="Disordered" evidence="1">
    <location>
        <begin position="830"/>
        <end position="849"/>
    </location>
</feature>
<reference evidence="2 3" key="1">
    <citation type="submission" date="2024-10" db="EMBL/GenBank/DDBJ databases">
        <title>Updated reference genomes for cyclostephanoid diatoms.</title>
        <authorList>
            <person name="Roberts W.R."/>
            <person name="Alverson A.J."/>
        </authorList>
    </citation>
    <scope>NUCLEOTIDE SEQUENCE [LARGE SCALE GENOMIC DNA]</scope>
    <source>
        <strain evidence="2 3">AJA010-31</strain>
    </source>
</reference>